<dbReference type="STRING" id="1095778.SAMN04489842_2189"/>
<organism evidence="1 2">
    <name type="scientific">Natronobacterium texcoconense</name>
    <dbReference type="NCBI Taxonomy" id="1095778"/>
    <lineage>
        <taxon>Archaea</taxon>
        <taxon>Methanobacteriati</taxon>
        <taxon>Methanobacteriota</taxon>
        <taxon>Stenosarchaea group</taxon>
        <taxon>Halobacteria</taxon>
        <taxon>Halobacteriales</taxon>
        <taxon>Natrialbaceae</taxon>
        <taxon>Natronobacterium</taxon>
    </lineage>
</organism>
<gene>
    <name evidence="1" type="ORF">SAMN04489842_2189</name>
</gene>
<accession>A0A1H1FZR1</accession>
<dbReference type="EMBL" id="FNLC01000002">
    <property type="protein sequence ID" value="SDR06411.1"/>
    <property type="molecule type" value="Genomic_DNA"/>
</dbReference>
<protein>
    <submittedName>
        <fullName evidence="1">Uncharacterized protein</fullName>
    </submittedName>
</protein>
<keyword evidence="2" id="KW-1185">Reference proteome</keyword>
<proteinExistence type="predicted"/>
<reference evidence="2" key="1">
    <citation type="submission" date="2016-10" db="EMBL/GenBank/DDBJ databases">
        <authorList>
            <person name="Varghese N."/>
            <person name="Submissions S."/>
        </authorList>
    </citation>
    <scope>NUCLEOTIDE SEQUENCE [LARGE SCALE GENOMIC DNA]</scope>
    <source>
        <strain evidence="2">DSM 24767</strain>
    </source>
</reference>
<evidence type="ECO:0000313" key="1">
    <source>
        <dbReference type="EMBL" id="SDR06411.1"/>
    </source>
</evidence>
<dbReference type="AlphaFoldDB" id="A0A1H1FZR1"/>
<evidence type="ECO:0000313" key="2">
    <source>
        <dbReference type="Proteomes" id="UP000198848"/>
    </source>
</evidence>
<dbReference type="Proteomes" id="UP000198848">
    <property type="component" value="Unassembled WGS sequence"/>
</dbReference>
<name>A0A1H1FZR1_NATTX</name>
<sequence length="86" mass="9535">MTGFGLAPTAKCFSAQFLNCRSEVGICSNFLLEPFFIAVNTLLPRIVATVFFQPKWVPESSISVNHLNSLLPISTHIHKLGLWLTC</sequence>